<reference evidence="1" key="1">
    <citation type="submission" date="2019-05" db="EMBL/GenBank/DDBJ databases">
        <title>Metatranscriptomic reconstruction reveals RNA viruses with the potential to shape carbon cycling in soil.</title>
        <authorList>
            <person name="Starr E.P."/>
            <person name="Nuccio E."/>
            <person name="Pett-Ridge J."/>
            <person name="Banfield J.F."/>
            <person name="Firestone M.K."/>
        </authorList>
    </citation>
    <scope>NUCLEOTIDE SEQUENCE</scope>
    <source>
        <strain evidence="1">H1_Bulk_Litter_5_scaffold_647</strain>
    </source>
</reference>
<name>A0A514DBM4_9VIRU</name>
<sequence>MNLNYPVVLIRLNTTEWSEFGHFPLNAVFSLEAFVTERGHLPKEATGREASDWNEVHDDVVRDIASCEWVLYGIIRGSNRRYLDIDKSGLTVGFFATTYFSLDVAIVESNFAFISKCGDWGISLEETAPPVLVDEVTDPKKIEWLRQQYKWDPMPSFSEASVTTKPL</sequence>
<evidence type="ECO:0000313" key="1">
    <source>
        <dbReference type="EMBL" id="QDH91013.1"/>
    </source>
</evidence>
<dbReference type="EMBL" id="MN035949">
    <property type="protein sequence ID" value="QDH91013.1"/>
    <property type="molecule type" value="Genomic_RNA"/>
</dbReference>
<proteinExistence type="predicted"/>
<accession>A0A514DBM4</accession>
<protein>
    <submittedName>
        <fullName evidence="1">Uncharacterized protein</fullName>
    </submittedName>
</protein>
<gene>
    <name evidence="1" type="ORF">H1BulkLitter5647_000003</name>
</gene>
<organism evidence="1">
    <name type="scientific">Leviviridae sp</name>
    <dbReference type="NCBI Taxonomy" id="2027243"/>
    <lineage>
        <taxon>Viruses</taxon>
        <taxon>Riboviria</taxon>
        <taxon>Orthornavirae</taxon>
        <taxon>Lenarviricota</taxon>
        <taxon>Leviviricetes</taxon>
        <taxon>Norzivirales</taxon>
        <taxon>Fiersviridae</taxon>
    </lineage>
</organism>